<dbReference type="AlphaFoldDB" id="A0A026WXZ3"/>
<keyword evidence="3" id="KW-1185">Reference proteome</keyword>
<dbReference type="Proteomes" id="UP000053097">
    <property type="component" value="Unassembled WGS sequence"/>
</dbReference>
<accession>A0A026WXZ3</accession>
<dbReference type="PANTHER" id="PTHR23278">
    <property type="entry name" value="SIDESTEP PROTEIN"/>
    <property type="match status" value="1"/>
</dbReference>
<dbReference type="InterPro" id="IPR036179">
    <property type="entry name" value="Ig-like_dom_sf"/>
</dbReference>
<dbReference type="InterPro" id="IPR013783">
    <property type="entry name" value="Ig-like_fold"/>
</dbReference>
<dbReference type="SUPFAM" id="SSF48726">
    <property type="entry name" value="Immunoglobulin"/>
    <property type="match status" value="1"/>
</dbReference>
<dbReference type="OrthoDB" id="8825892at2759"/>
<dbReference type="EMBL" id="KK107064">
    <property type="protein sequence ID" value="EZA60912.1"/>
    <property type="molecule type" value="Genomic_DNA"/>
</dbReference>
<dbReference type="InterPro" id="IPR007110">
    <property type="entry name" value="Ig-like_dom"/>
</dbReference>
<reference evidence="2 3" key="1">
    <citation type="journal article" date="2014" name="Curr. Biol.">
        <title>The genome of the clonal raider ant Cerapachys biroi.</title>
        <authorList>
            <person name="Oxley P.R."/>
            <person name="Ji L."/>
            <person name="Fetter-Pruneda I."/>
            <person name="McKenzie S.K."/>
            <person name="Li C."/>
            <person name="Hu H."/>
            <person name="Zhang G."/>
            <person name="Kronauer D.J."/>
        </authorList>
    </citation>
    <scope>NUCLEOTIDE SEQUENCE [LARGE SCALE GENOMIC DNA]</scope>
</reference>
<dbReference type="Gene3D" id="2.60.40.10">
    <property type="entry name" value="Immunoglobulins"/>
    <property type="match status" value="1"/>
</dbReference>
<sequence>MTQRRRINSVSFVSVRLSPIEILRGQCAGVKGPILEGKVLQGILRDSVDFLLVTRREVNFDTRGKDSLDQGNHWQDHSLEGRAFFKLSESPAKLTLENVRESDATVYRCRVDFKQSPTRNSKVNLTVISEFLNDIPH</sequence>
<evidence type="ECO:0000259" key="1">
    <source>
        <dbReference type="PROSITE" id="PS50835"/>
    </source>
</evidence>
<dbReference type="PANTHER" id="PTHR23278:SF30">
    <property type="entry name" value="SIDESTEP VIII, ISOFORM B"/>
    <property type="match status" value="1"/>
</dbReference>
<dbReference type="PROSITE" id="PS50835">
    <property type="entry name" value="IG_LIKE"/>
    <property type="match status" value="1"/>
</dbReference>
<protein>
    <recommendedName>
        <fullName evidence="1">Ig-like domain-containing protein</fullName>
    </recommendedName>
</protein>
<name>A0A026WXZ3_OOCBI</name>
<gene>
    <name evidence="2" type="ORF">X777_13114</name>
</gene>
<organism evidence="2 3">
    <name type="scientific">Ooceraea biroi</name>
    <name type="common">Clonal raider ant</name>
    <name type="synonym">Cerapachys biroi</name>
    <dbReference type="NCBI Taxonomy" id="2015173"/>
    <lineage>
        <taxon>Eukaryota</taxon>
        <taxon>Metazoa</taxon>
        <taxon>Ecdysozoa</taxon>
        <taxon>Arthropoda</taxon>
        <taxon>Hexapoda</taxon>
        <taxon>Insecta</taxon>
        <taxon>Pterygota</taxon>
        <taxon>Neoptera</taxon>
        <taxon>Endopterygota</taxon>
        <taxon>Hymenoptera</taxon>
        <taxon>Apocrita</taxon>
        <taxon>Aculeata</taxon>
        <taxon>Formicoidea</taxon>
        <taxon>Formicidae</taxon>
        <taxon>Dorylinae</taxon>
        <taxon>Ooceraea</taxon>
    </lineage>
</organism>
<dbReference type="STRING" id="2015173.A0A026WXZ3"/>
<proteinExistence type="predicted"/>
<evidence type="ECO:0000313" key="2">
    <source>
        <dbReference type="EMBL" id="EZA60912.1"/>
    </source>
</evidence>
<evidence type="ECO:0000313" key="3">
    <source>
        <dbReference type="Proteomes" id="UP000053097"/>
    </source>
</evidence>
<feature type="domain" description="Ig-like" evidence="1">
    <location>
        <begin position="74"/>
        <end position="126"/>
    </location>
</feature>